<reference evidence="1 2" key="1">
    <citation type="submission" date="2015-11" db="EMBL/GenBank/DDBJ databases">
        <title>Expanding the genomic diversity of Burkholderia species for the development of highly accurate diagnostics.</title>
        <authorList>
            <person name="Sahl J."/>
            <person name="Keim P."/>
            <person name="Wagner D."/>
        </authorList>
    </citation>
    <scope>NUCLEOTIDE SEQUENCE [LARGE SCALE GENOMIC DNA]</scope>
    <source>
        <strain evidence="1 2">MSMB793WGS</strain>
    </source>
</reference>
<name>A0A105EE37_9BURK</name>
<protein>
    <submittedName>
        <fullName evidence="1">Prevent-host-death protein</fullName>
    </submittedName>
</protein>
<comment type="caution">
    <text evidence="1">The sequence shown here is derived from an EMBL/GenBank/DDBJ whole genome shotgun (WGS) entry which is preliminary data.</text>
</comment>
<sequence length="95" mass="10640">MENATKTATMPALRVDPQLREDAESVLAENETLSAFMESALRDGIVRRRLQREFVARGLASRDEARRTGEYVDAADVQRELESMLEAARSKKAAD</sequence>
<proteinExistence type="predicted"/>
<dbReference type="EMBL" id="LPLZ01000060">
    <property type="protein sequence ID" value="KWN11244.1"/>
    <property type="molecule type" value="Genomic_DNA"/>
</dbReference>
<dbReference type="RefSeq" id="WP_059799863.1">
    <property type="nucleotide sequence ID" value="NZ_LPBT01000065.1"/>
</dbReference>
<evidence type="ECO:0000313" key="1">
    <source>
        <dbReference type="EMBL" id="KWN11244.1"/>
    </source>
</evidence>
<gene>
    <name evidence="1" type="ORF">WT83_19820</name>
</gene>
<evidence type="ECO:0000313" key="2">
    <source>
        <dbReference type="Proteomes" id="UP000068016"/>
    </source>
</evidence>
<dbReference type="NCBIfam" id="NF041551">
    <property type="entry name" value="YlcI_YnfO_N"/>
    <property type="match status" value="1"/>
</dbReference>
<organism evidence="1 2">
    <name type="scientific">Burkholderia territorii</name>
    <dbReference type="NCBI Taxonomy" id="1503055"/>
    <lineage>
        <taxon>Bacteria</taxon>
        <taxon>Pseudomonadati</taxon>
        <taxon>Pseudomonadota</taxon>
        <taxon>Betaproteobacteria</taxon>
        <taxon>Burkholderiales</taxon>
        <taxon>Burkholderiaceae</taxon>
        <taxon>Burkholderia</taxon>
        <taxon>Burkholderia cepacia complex</taxon>
    </lineage>
</organism>
<dbReference type="AlphaFoldDB" id="A0A105EE37"/>
<dbReference type="Proteomes" id="UP000068016">
    <property type="component" value="Unassembled WGS sequence"/>
</dbReference>
<accession>A0A105EE37</accession>